<dbReference type="Pfam" id="PF12836">
    <property type="entry name" value="HHH_3"/>
    <property type="match status" value="1"/>
</dbReference>
<reference evidence="1 2" key="1">
    <citation type="submission" date="2018-02" db="EMBL/GenBank/DDBJ databases">
        <title>Genomic Reconstructions from Amazon Rainforest and Pasture Soil Reveal Novel Insights into the Physiology of Candidate Phyla in Tropical Sites.</title>
        <authorList>
            <person name="Kroeger M.E."/>
            <person name="Delmont T."/>
            <person name="Eren A.M."/>
            <person name="Guo J."/>
            <person name="Meyer K.M."/>
            <person name="Khan K."/>
            <person name="Rodrigues J.L.M."/>
            <person name="Bohannan B.J.M."/>
            <person name="Tringe S."/>
            <person name="Borges C.D."/>
            <person name="Tiedje J."/>
            <person name="Tsai S.M."/>
            <person name="Nusslein K."/>
        </authorList>
    </citation>
    <scope>NUCLEOTIDE SEQUENCE [LARGE SCALE GENOMIC DNA]</scope>
    <source>
        <strain evidence="1">Amazon FNV 2010 28 9</strain>
    </source>
</reference>
<organism evidence="1 2">
    <name type="scientific">Candidatus Cerribacteria bacterium 'Amazon FNV 2010 28 9'</name>
    <dbReference type="NCBI Taxonomy" id="2081795"/>
    <lineage>
        <taxon>Bacteria</taxon>
        <taxon>Candidatus Cerribacteria</taxon>
    </lineage>
</organism>
<evidence type="ECO:0000313" key="1">
    <source>
        <dbReference type="EMBL" id="PWU23173.1"/>
    </source>
</evidence>
<protein>
    <recommendedName>
        <fullName evidence="3">Soluble ligand binding domain-containing protein</fullName>
    </recommendedName>
</protein>
<proteinExistence type="predicted"/>
<dbReference type="Proteomes" id="UP000246104">
    <property type="component" value="Unassembled WGS sequence"/>
</dbReference>
<evidence type="ECO:0008006" key="3">
    <source>
        <dbReference type="Google" id="ProtNLM"/>
    </source>
</evidence>
<name>A0A317JNF7_9BACT</name>
<gene>
    <name evidence="1" type="ORF">C5B42_03785</name>
</gene>
<dbReference type="SUPFAM" id="SSF81585">
    <property type="entry name" value="PsbU/PolX domain-like"/>
    <property type="match status" value="1"/>
</dbReference>
<comment type="caution">
    <text evidence="1">The sequence shown here is derived from an EMBL/GenBank/DDBJ whole genome shotgun (WGS) entry which is preliminary data.</text>
</comment>
<accession>A0A317JNF7</accession>
<dbReference type="Gene3D" id="1.10.150.320">
    <property type="entry name" value="Photosystem II 12 kDa extrinsic protein"/>
    <property type="match status" value="1"/>
</dbReference>
<dbReference type="EMBL" id="PSRQ01000043">
    <property type="protein sequence ID" value="PWU23173.1"/>
    <property type="molecule type" value="Genomic_DNA"/>
</dbReference>
<dbReference type="Gene3D" id="3.10.560.10">
    <property type="entry name" value="Outer membrane lipoprotein wza domain like"/>
    <property type="match status" value="1"/>
</dbReference>
<evidence type="ECO:0000313" key="2">
    <source>
        <dbReference type="Proteomes" id="UP000246104"/>
    </source>
</evidence>
<dbReference type="AlphaFoldDB" id="A0A317JNF7"/>
<sequence>MTIISFATFIQFASLECMDEPDISFSQFLSYLKQHPVIPLSLVVAIGAITACGVLLVHPGEISSHSSSSEIVPSQDEVMPSIAPVVKTLTIDIEGAVLHPGVIQLPTSSIAPPRFQDALAKAGGLSANADPQYVQQQLNLAAPLSDGMKIYIPKKGEGAVAGASTSSSPSSAIISINTATLDQLDSLPGIGATRAQAILDHRPYMSLDELSSKAKLPKSIIDKITPLISL</sequence>